<feature type="compositionally biased region" description="Acidic residues" evidence="1">
    <location>
        <begin position="179"/>
        <end position="194"/>
    </location>
</feature>
<feature type="compositionally biased region" description="Low complexity" evidence="1">
    <location>
        <begin position="144"/>
        <end position="155"/>
    </location>
</feature>
<feature type="compositionally biased region" description="Polar residues" evidence="1">
    <location>
        <begin position="661"/>
        <end position="670"/>
    </location>
</feature>
<dbReference type="AlphaFoldDB" id="A0A9Q0JSM2"/>
<feature type="region of interest" description="Disordered" evidence="1">
    <location>
        <begin position="1"/>
        <end position="120"/>
    </location>
</feature>
<feature type="region of interest" description="Disordered" evidence="1">
    <location>
        <begin position="133"/>
        <end position="194"/>
    </location>
</feature>
<feature type="compositionally biased region" description="Basic and acidic residues" evidence="1">
    <location>
        <begin position="671"/>
        <end position="686"/>
    </location>
</feature>
<feature type="region of interest" description="Disordered" evidence="1">
    <location>
        <begin position="629"/>
        <end position="709"/>
    </location>
</feature>
<sequence>MDNSSKSFSSSTPPSKPPPIPQGGYKENDENSQMEANVKAPKNVTGTTKHFMTPTISAASKVTPPRKKILAERNESVDTHSQETPISYSKPSYSDESADELSSKPYDPLTNYLSPRPRFLRYNPNRRREILLHRENGNKEGEFGSSDGSGSGSDLKSNKGSDVEEGDSGSSKDSREDNVELESEELDDSEDEFEDVEEKRGWGFTTVLKHLLSVAVLVLSTAYISSMNSSTPSPVVQAVVGLTDGYRMIQDHVYGYVNSVRSGNYSWLEREEVELGFTYNVGFEKEMVPEEVEMVEAENDGEVIEAEEAQRIEAFEVVEEELEKEVYGFGEYSGISEQEGENKGSLIVENEGKEDVVEDEEKGAAVEVLAAHSVNLEERAFCGEHEVVTIGEASCDQVVVDPEVKETEAAEVSEISPVLVVDNQDIESAAPTGFSSEIEVASESVMEEEIVDTEMAILERTSDDYTSQEGNIVGAVWRSIDERLIEFMETEPIVKAVIGISMVSAFIASLALACRSKRKRISVVEHRFVPKVLKKRTPATSQSEPPMFSANSRSVMAEKSISVVDNQEAGAAGHIHPFSSFPNPRYLIKSVEEEPKEMHQRAPSVEFLGEFVVREMGSLLISCGAKSKNIDGEMSSHSVPIKKETSSKAPSVSAGHVQPDVSETSIANSESQRRSTTEKKTAKSMERATSPLTPLRRSSRIRNRSVTSP</sequence>
<feature type="compositionally biased region" description="Polar residues" evidence="1">
    <location>
        <begin position="44"/>
        <end position="60"/>
    </location>
</feature>
<protein>
    <submittedName>
        <fullName evidence="2">Uncharacterized protein</fullName>
    </submittedName>
</protein>
<keyword evidence="3" id="KW-1185">Reference proteome</keyword>
<name>A0A9Q0JSM2_9ROSI</name>
<reference evidence="2" key="1">
    <citation type="submission" date="2022-02" db="EMBL/GenBank/DDBJ databases">
        <authorList>
            <person name="Henning P.M."/>
            <person name="McCubbin A.G."/>
            <person name="Shore J.S."/>
        </authorList>
    </citation>
    <scope>NUCLEOTIDE SEQUENCE</scope>
    <source>
        <strain evidence="2">F60SS</strain>
        <tissue evidence="2">Leaves</tissue>
    </source>
</reference>
<feature type="compositionally biased region" description="Basic and acidic residues" evidence="1">
    <location>
        <begin position="133"/>
        <end position="142"/>
    </location>
</feature>
<evidence type="ECO:0000313" key="3">
    <source>
        <dbReference type="Proteomes" id="UP001141552"/>
    </source>
</evidence>
<feature type="compositionally biased region" description="Basic and acidic residues" evidence="1">
    <location>
        <begin position="69"/>
        <end position="81"/>
    </location>
</feature>
<feature type="compositionally biased region" description="Low complexity" evidence="1">
    <location>
        <begin position="1"/>
        <end position="13"/>
    </location>
</feature>
<proteinExistence type="predicted"/>
<accession>A0A9Q0JSM2</accession>
<evidence type="ECO:0000256" key="1">
    <source>
        <dbReference type="SAM" id="MobiDB-lite"/>
    </source>
</evidence>
<organism evidence="2 3">
    <name type="scientific">Turnera subulata</name>
    <dbReference type="NCBI Taxonomy" id="218843"/>
    <lineage>
        <taxon>Eukaryota</taxon>
        <taxon>Viridiplantae</taxon>
        <taxon>Streptophyta</taxon>
        <taxon>Embryophyta</taxon>
        <taxon>Tracheophyta</taxon>
        <taxon>Spermatophyta</taxon>
        <taxon>Magnoliopsida</taxon>
        <taxon>eudicotyledons</taxon>
        <taxon>Gunneridae</taxon>
        <taxon>Pentapetalae</taxon>
        <taxon>rosids</taxon>
        <taxon>fabids</taxon>
        <taxon>Malpighiales</taxon>
        <taxon>Passifloraceae</taxon>
        <taxon>Turnera</taxon>
    </lineage>
</organism>
<dbReference type="EMBL" id="JAKUCV010000026">
    <property type="protein sequence ID" value="KAJ4851552.1"/>
    <property type="molecule type" value="Genomic_DNA"/>
</dbReference>
<comment type="caution">
    <text evidence="2">The sequence shown here is derived from an EMBL/GenBank/DDBJ whole genome shotgun (WGS) entry which is preliminary data.</text>
</comment>
<reference evidence="2" key="2">
    <citation type="journal article" date="2023" name="Plants (Basel)">
        <title>Annotation of the Turnera subulata (Passifloraceae) Draft Genome Reveals the S-Locus Evolved after the Divergence of Turneroideae from Passifloroideae in a Stepwise Manner.</title>
        <authorList>
            <person name="Henning P.M."/>
            <person name="Roalson E.H."/>
            <person name="Mir W."/>
            <person name="McCubbin A.G."/>
            <person name="Shore J.S."/>
        </authorList>
    </citation>
    <scope>NUCLEOTIDE SEQUENCE</scope>
    <source>
        <strain evidence="2">F60SS</strain>
    </source>
</reference>
<dbReference type="PANTHER" id="PTHR34775">
    <property type="entry name" value="TRANSMEMBRANE PROTEIN"/>
    <property type="match status" value="1"/>
</dbReference>
<feature type="compositionally biased region" description="Polar residues" evidence="1">
    <location>
        <begin position="82"/>
        <end position="95"/>
    </location>
</feature>
<gene>
    <name evidence="2" type="ORF">Tsubulata_041807</name>
</gene>
<dbReference type="Proteomes" id="UP001141552">
    <property type="component" value="Unassembled WGS sequence"/>
</dbReference>
<dbReference type="OrthoDB" id="1938687at2759"/>
<evidence type="ECO:0000313" key="2">
    <source>
        <dbReference type="EMBL" id="KAJ4851552.1"/>
    </source>
</evidence>
<dbReference type="PANTHER" id="PTHR34775:SF6">
    <property type="entry name" value="TRANSMEMBRANE PROTEIN"/>
    <property type="match status" value="1"/>
</dbReference>